<keyword evidence="10" id="KW-0472">Membrane</keyword>
<proteinExistence type="predicted"/>
<evidence type="ECO:0008006" key="13">
    <source>
        <dbReference type="Google" id="ProtNLM"/>
    </source>
</evidence>
<dbReference type="InParanoid" id="I3TDE5"/>
<keyword evidence="5" id="KW-0547">Nucleotide-binding</keyword>
<organism evidence="11 12">
    <name type="scientific">Thermogladius calderae (strain DSM 22663 / VKM B-2946 / 1633)</name>
    <dbReference type="NCBI Taxonomy" id="1184251"/>
    <lineage>
        <taxon>Archaea</taxon>
        <taxon>Thermoproteota</taxon>
        <taxon>Thermoprotei</taxon>
        <taxon>Desulfurococcales</taxon>
        <taxon>Desulfurococcaceae</taxon>
        <taxon>Thermogladius</taxon>
    </lineage>
</organism>
<evidence type="ECO:0000256" key="3">
    <source>
        <dbReference type="ARBA" id="ARBA00022538"/>
    </source>
</evidence>
<evidence type="ECO:0000256" key="5">
    <source>
        <dbReference type="ARBA" id="ARBA00022741"/>
    </source>
</evidence>
<gene>
    <name evidence="11" type="ordered locus">TCELL_0358</name>
</gene>
<evidence type="ECO:0000313" key="12">
    <source>
        <dbReference type="Proteomes" id="UP000005270"/>
    </source>
</evidence>
<dbReference type="PANTHER" id="PTHR30042:SF2">
    <property type="entry name" value="POTASSIUM-TRANSPORTING ATPASE KDPC SUBUNIT"/>
    <property type="match status" value="1"/>
</dbReference>
<keyword evidence="12" id="KW-1185">Reference proteome</keyword>
<keyword evidence="1" id="KW-0813">Transport</keyword>
<dbReference type="Proteomes" id="UP000005270">
    <property type="component" value="Chromosome"/>
</dbReference>
<dbReference type="AlphaFoldDB" id="I3TDE5"/>
<keyword evidence="2" id="KW-1003">Cell membrane</keyword>
<evidence type="ECO:0000256" key="8">
    <source>
        <dbReference type="ARBA" id="ARBA00022989"/>
    </source>
</evidence>
<keyword evidence="8" id="KW-1133">Transmembrane helix</keyword>
<keyword evidence="7" id="KW-0630">Potassium</keyword>
<dbReference type="GO" id="GO:0005524">
    <property type="term" value="F:ATP binding"/>
    <property type="evidence" value="ECO:0007669"/>
    <property type="project" value="UniProtKB-KW"/>
</dbReference>
<evidence type="ECO:0000256" key="9">
    <source>
        <dbReference type="ARBA" id="ARBA00023065"/>
    </source>
</evidence>
<reference evidence="11 12" key="1">
    <citation type="journal article" date="2012" name="J. Bacteriol.">
        <title>Complete genome sequence of the hyperthermophilic cellulolytic Crenarchaeon 'Thermogladius cellulolyticus' 1633.</title>
        <authorList>
            <person name="Mardanov A.V."/>
            <person name="Kochetkova T.V."/>
            <person name="Beletsky A.V."/>
            <person name="Bonch-Osmolovskaya E.A."/>
            <person name="Ravin N.V."/>
            <person name="Skryabin K.G."/>
        </authorList>
    </citation>
    <scope>NUCLEOTIDE SEQUENCE [LARGE SCALE GENOMIC DNA]</scope>
    <source>
        <strain evidence="12">DSM 22663 / VKM B-2946 / 1633</strain>
    </source>
</reference>
<dbReference type="InterPro" id="IPR003820">
    <property type="entry name" value="KdpC"/>
</dbReference>
<dbReference type="KEGG" id="thg:TCELL_0358"/>
<evidence type="ECO:0000256" key="7">
    <source>
        <dbReference type="ARBA" id="ARBA00022958"/>
    </source>
</evidence>
<dbReference type="EMBL" id="CP003531">
    <property type="protein sequence ID" value="AFK50783.1"/>
    <property type="molecule type" value="Genomic_DNA"/>
</dbReference>
<dbReference type="GO" id="GO:0016020">
    <property type="term" value="C:membrane"/>
    <property type="evidence" value="ECO:0007669"/>
    <property type="project" value="InterPro"/>
</dbReference>
<keyword evidence="9" id="KW-0406">Ion transport</keyword>
<accession>I3TDE5</accession>
<sequence>MIVLGFVYPAVVWLVSHAIAPWQAEGSLHVACERVIASSLVAHYNESSPLFHPFSTNMTSSGADPYVPLNYALEQVDRVSNETGLPRHLLVKLLLENAAKNNVANLHLFSPGYNIVNVEEVNLEILQILNKTCGW</sequence>
<dbReference type="GO" id="GO:0008556">
    <property type="term" value="F:P-type potassium transmembrane transporter activity"/>
    <property type="evidence" value="ECO:0007669"/>
    <property type="project" value="InterPro"/>
</dbReference>
<dbReference type="PANTHER" id="PTHR30042">
    <property type="entry name" value="POTASSIUM-TRANSPORTING ATPASE C CHAIN"/>
    <property type="match status" value="1"/>
</dbReference>
<dbReference type="HOGENOM" id="CLU_138948_0_0_2"/>
<name>I3TDE5_THEC1</name>
<evidence type="ECO:0000256" key="6">
    <source>
        <dbReference type="ARBA" id="ARBA00022840"/>
    </source>
</evidence>
<dbReference type="STRING" id="1184251.TCELL_0358"/>
<evidence type="ECO:0000256" key="10">
    <source>
        <dbReference type="ARBA" id="ARBA00023136"/>
    </source>
</evidence>
<dbReference type="eggNOG" id="arCOG04805">
    <property type="taxonomic scope" value="Archaea"/>
</dbReference>
<evidence type="ECO:0000256" key="4">
    <source>
        <dbReference type="ARBA" id="ARBA00022692"/>
    </source>
</evidence>
<evidence type="ECO:0000256" key="2">
    <source>
        <dbReference type="ARBA" id="ARBA00022475"/>
    </source>
</evidence>
<keyword evidence="4" id="KW-0812">Transmembrane</keyword>
<evidence type="ECO:0000256" key="1">
    <source>
        <dbReference type="ARBA" id="ARBA00022448"/>
    </source>
</evidence>
<keyword evidence="3" id="KW-0633">Potassium transport</keyword>
<protein>
    <recommendedName>
        <fullName evidence="13">Potassium-transporting ATPase subunit C</fullName>
    </recommendedName>
</protein>
<dbReference type="Pfam" id="PF02669">
    <property type="entry name" value="KdpC"/>
    <property type="match status" value="2"/>
</dbReference>
<evidence type="ECO:0000313" key="11">
    <source>
        <dbReference type="EMBL" id="AFK50783.1"/>
    </source>
</evidence>
<keyword evidence="6" id="KW-0067">ATP-binding</keyword>